<evidence type="ECO:0000313" key="2">
    <source>
        <dbReference type="EMBL" id="KAF0743370.1"/>
    </source>
</evidence>
<keyword evidence="3" id="KW-1185">Reference proteome</keyword>
<dbReference type="EMBL" id="VJMJ01000017">
    <property type="protein sequence ID" value="KAF0743370.1"/>
    <property type="molecule type" value="Genomic_DNA"/>
</dbReference>
<dbReference type="SMART" id="SM00368">
    <property type="entry name" value="LRR_RI"/>
    <property type="match status" value="5"/>
</dbReference>
<dbReference type="PROSITE" id="PS51450">
    <property type="entry name" value="LRR"/>
    <property type="match status" value="1"/>
</dbReference>
<accession>A0A6G0XS18</accession>
<dbReference type="InterPro" id="IPR032675">
    <property type="entry name" value="LRR_dom_sf"/>
</dbReference>
<dbReference type="InterPro" id="IPR052394">
    <property type="entry name" value="LRR-containing"/>
</dbReference>
<sequence length="954" mass="106964">MLQPTRPMLTPGTPGDRRNRGGNAKSMSVVETPEELFPLRKGDVGRNRHATIMPMAKPSNDRTFLTRLKDDRGELRPPSPFEPGGGPAEDTDSGPEPENYFGGEALARFWNMFQKQDSNLRSKRPRPHSPRTTYLSRLRQLARCPEPLGVIRKCASPRVDLHDYEIGNDLASAMGASISLIPGIDAVNLASNRISDRAAGDVISHLQVASALGGLDFSNNKLNLHAAKSLSNLIAITKTLVDVNLEHNRLGSGAVVVLCDALKKNQTVTRLNLSENQFSTAGMNAIASLLVENAKIEELYLSWNKIRGVGGQRIVEAISYHNSLRVLDLSWNRLNSCPNHSIATALASSLTNNKVLAHLDLSNNALDAKACAILTSALLTNHTILGLHMTGNQAKVDARGFLLPLTTPIELHTQHKFCSIKHFEIHQENSDVTPSSAPSAFDAYWPYVDRACWLCGRWSEHRFVWTPSSQKIDAKAKVKLHLSIDDWTGHDMTRTHEAFMLYRMLPPGKTKYFITVETEAQKPDEKPKRQYVVLKDKRTARILRTHGDEQTFGTLQYVNYIAMTRYDGPNPCHATMPRPGANTVKVLKWDIKKSVFATRFKESPSKAPVDTDALVAKAFAVDFRHCKIDRIVRDPDRKKELEAAGVGHYRAITNLYRKYCSRGARVAIDQLSISWSGFNEFLSDCHLVDESSERCKASDMDNVFVAANLEMTEEAKQQDNPDRSLTRFEFLECIIRIAINKYCNSKPVVCETPAQALNRLMEDHLVAAVPEDPNEFRTNYLYKEEISDIFLEYVVLLQDLYAANSGQYCRVGEPKRMAIQELVQLLESFRFFTDTELKPRDLREPFFSSKMLLLDEMAPPESLKKLLCFSDFLEVLLRVALLRYPPPSTDLADAAASLQKLFAQHICAKDKLVETFQHGADKVRIVGALSRRPSKRTAVNSLPRKPSVDDGNNM</sequence>
<dbReference type="PANTHER" id="PTHR24114:SF2">
    <property type="entry name" value="F-BOX DOMAIN-CONTAINING PROTEIN-RELATED"/>
    <property type="match status" value="1"/>
</dbReference>
<dbReference type="InterPro" id="IPR001611">
    <property type="entry name" value="Leu-rich_rpt"/>
</dbReference>
<dbReference type="PANTHER" id="PTHR24114">
    <property type="entry name" value="LEUCINE RICH REPEAT FAMILY PROTEIN"/>
    <property type="match status" value="1"/>
</dbReference>
<proteinExistence type="predicted"/>
<reference evidence="2 3" key="1">
    <citation type="submission" date="2019-07" db="EMBL/GenBank/DDBJ databases">
        <title>Genomics analysis of Aphanomyces spp. identifies a new class of oomycete effector associated with host adaptation.</title>
        <authorList>
            <person name="Gaulin E."/>
        </authorList>
    </citation>
    <scope>NUCLEOTIDE SEQUENCE [LARGE SCALE GENOMIC DNA]</scope>
    <source>
        <strain evidence="2 3">ATCC 201684</strain>
    </source>
</reference>
<evidence type="ECO:0000256" key="1">
    <source>
        <dbReference type="SAM" id="MobiDB-lite"/>
    </source>
</evidence>
<dbReference type="SUPFAM" id="SSF52047">
    <property type="entry name" value="RNI-like"/>
    <property type="match status" value="1"/>
</dbReference>
<name>A0A6G0XS18_9STRA</name>
<gene>
    <name evidence="2" type="ORF">Ae201684_001845</name>
</gene>
<dbReference type="VEuPathDB" id="FungiDB:AeMF1_000696"/>
<dbReference type="Proteomes" id="UP000481153">
    <property type="component" value="Unassembled WGS sequence"/>
</dbReference>
<protein>
    <submittedName>
        <fullName evidence="2">Uncharacterized protein</fullName>
    </submittedName>
</protein>
<dbReference type="Gene3D" id="3.80.10.10">
    <property type="entry name" value="Ribonuclease Inhibitor"/>
    <property type="match status" value="2"/>
</dbReference>
<feature type="region of interest" description="Disordered" evidence="1">
    <location>
        <begin position="70"/>
        <end position="100"/>
    </location>
</feature>
<dbReference type="AlphaFoldDB" id="A0A6G0XS18"/>
<evidence type="ECO:0000313" key="3">
    <source>
        <dbReference type="Proteomes" id="UP000481153"/>
    </source>
</evidence>
<organism evidence="2 3">
    <name type="scientific">Aphanomyces euteiches</name>
    <dbReference type="NCBI Taxonomy" id="100861"/>
    <lineage>
        <taxon>Eukaryota</taxon>
        <taxon>Sar</taxon>
        <taxon>Stramenopiles</taxon>
        <taxon>Oomycota</taxon>
        <taxon>Saprolegniomycetes</taxon>
        <taxon>Saprolegniales</taxon>
        <taxon>Verrucalvaceae</taxon>
        <taxon>Aphanomyces</taxon>
    </lineage>
</organism>
<dbReference type="Pfam" id="PF13516">
    <property type="entry name" value="LRR_6"/>
    <property type="match status" value="3"/>
</dbReference>
<comment type="caution">
    <text evidence="2">The sequence shown here is derived from an EMBL/GenBank/DDBJ whole genome shotgun (WGS) entry which is preliminary data.</text>
</comment>
<feature type="region of interest" description="Disordered" evidence="1">
    <location>
        <begin position="1"/>
        <end position="32"/>
    </location>
</feature>